<dbReference type="RefSeq" id="WP_203989477.1">
    <property type="nucleotide sequence ID" value="NZ_BOPG01000012.1"/>
</dbReference>
<dbReference type="GO" id="GO:0003677">
    <property type="term" value="F:DNA binding"/>
    <property type="evidence" value="ECO:0007669"/>
    <property type="project" value="UniProtKB-KW"/>
</dbReference>
<dbReference type="CDD" id="cd07377">
    <property type="entry name" value="WHTH_GntR"/>
    <property type="match status" value="1"/>
</dbReference>
<dbReference type="Pfam" id="PF07702">
    <property type="entry name" value="UTRA"/>
    <property type="match status" value="1"/>
</dbReference>
<dbReference type="SUPFAM" id="SSF46785">
    <property type="entry name" value="Winged helix' DNA-binding domain"/>
    <property type="match status" value="1"/>
</dbReference>
<keyword evidence="3" id="KW-0804">Transcription</keyword>
<evidence type="ECO:0000256" key="3">
    <source>
        <dbReference type="ARBA" id="ARBA00023163"/>
    </source>
</evidence>
<evidence type="ECO:0000313" key="7">
    <source>
        <dbReference type="Proteomes" id="UP000612585"/>
    </source>
</evidence>
<protein>
    <submittedName>
        <fullName evidence="6">GntR family transcriptional regulator</fullName>
    </submittedName>
</protein>
<dbReference type="PRINTS" id="PR00035">
    <property type="entry name" value="HTHGNTR"/>
</dbReference>
<dbReference type="AlphaFoldDB" id="A0A8J3Z3Q2"/>
<dbReference type="InterPro" id="IPR050679">
    <property type="entry name" value="Bact_HTH_transcr_reg"/>
</dbReference>
<dbReference type="InterPro" id="IPR028978">
    <property type="entry name" value="Chorismate_lyase_/UTRA_dom_sf"/>
</dbReference>
<feature type="domain" description="HTH gntR-type" evidence="5">
    <location>
        <begin position="4"/>
        <end position="72"/>
    </location>
</feature>
<dbReference type="Gene3D" id="1.10.10.10">
    <property type="entry name" value="Winged helix-like DNA-binding domain superfamily/Winged helix DNA-binding domain"/>
    <property type="match status" value="1"/>
</dbReference>
<evidence type="ECO:0000259" key="5">
    <source>
        <dbReference type="PROSITE" id="PS50949"/>
    </source>
</evidence>
<sequence length="261" mass="28156">MTSGPRFEQVAAELRERIALGDYARSGALESEAELGRRYEASRVTVRRALERLRDEGLVAARRGSGWYVVSGASFGQTLALGSFQHARSAVTDAGLALTRKVTGYEYRPAPPDVSALLHIPPGDEALRVRAVRHAGRNPLDVVTEWVALRFATPVSRADAEDPGVWETLRRQGHHIHLVRQSIAATAASDSVAPLLETTVGTPLLLVRRVAVLADGQPLALSEHRYLGHRFRLEVEFRGGPATAATEPPGVTAVPAPQGES</sequence>
<reference evidence="6" key="1">
    <citation type="submission" date="2021-01" db="EMBL/GenBank/DDBJ databases">
        <title>Whole genome shotgun sequence of Virgisporangium aurantiacum NBRC 16421.</title>
        <authorList>
            <person name="Komaki H."/>
            <person name="Tamura T."/>
        </authorList>
    </citation>
    <scope>NUCLEOTIDE SEQUENCE</scope>
    <source>
        <strain evidence="6">NBRC 16421</strain>
    </source>
</reference>
<gene>
    <name evidence="6" type="ORF">Vau01_019560</name>
</gene>
<dbReference type="Proteomes" id="UP000612585">
    <property type="component" value="Unassembled WGS sequence"/>
</dbReference>
<dbReference type="SMART" id="SM00866">
    <property type="entry name" value="UTRA"/>
    <property type="match status" value="1"/>
</dbReference>
<evidence type="ECO:0000256" key="4">
    <source>
        <dbReference type="SAM" id="MobiDB-lite"/>
    </source>
</evidence>
<keyword evidence="1" id="KW-0805">Transcription regulation</keyword>
<proteinExistence type="predicted"/>
<keyword evidence="7" id="KW-1185">Reference proteome</keyword>
<keyword evidence="2" id="KW-0238">DNA-binding</keyword>
<feature type="region of interest" description="Disordered" evidence="4">
    <location>
        <begin position="240"/>
        <end position="261"/>
    </location>
</feature>
<organism evidence="6 7">
    <name type="scientific">Virgisporangium aurantiacum</name>
    <dbReference type="NCBI Taxonomy" id="175570"/>
    <lineage>
        <taxon>Bacteria</taxon>
        <taxon>Bacillati</taxon>
        <taxon>Actinomycetota</taxon>
        <taxon>Actinomycetes</taxon>
        <taxon>Micromonosporales</taxon>
        <taxon>Micromonosporaceae</taxon>
        <taxon>Virgisporangium</taxon>
    </lineage>
</organism>
<evidence type="ECO:0000256" key="2">
    <source>
        <dbReference type="ARBA" id="ARBA00023125"/>
    </source>
</evidence>
<dbReference type="GO" id="GO:0045892">
    <property type="term" value="P:negative regulation of DNA-templated transcription"/>
    <property type="evidence" value="ECO:0007669"/>
    <property type="project" value="TreeGrafter"/>
</dbReference>
<evidence type="ECO:0000313" key="6">
    <source>
        <dbReference type="EMBL" id="GIJ54440.1"/>
    </source>
</evidence>
<dbReference type="InterPro" id="IPR000524">
    <property type="entry name" value="Tscrpt_reg_HTH_GntR"/>
</dbReference>
<dbReference type="PANTHER" id="PTHR44846:SF1">
    <property type="entry name" value="MANNOSYL-D-GLYCERATE TRANSPORT_METABOLISM SYSTEM REPRESSOR MNGR-RELATED"/>
    <property type="match status" value="1"/>
</dbReference>
<name>A0A8J3Z3Q2_9ACTN</name>
<comment type="caution">
    <text evidence="6">The sequence shown here is derived from an EMBL/GenBank/DDBJ whole genome shotgun (WGS) entry which is preliminary data.</text>
</comment>
<dbReference type="EMBL" id="BOPG01000012">
    <property type="protein sequence ID" value="GIJ54440.1"/>
    <property type="molecule type" value="Genomic_DNA"/>
</dbReference>
<dbReference type="PANTHER" id="PTHR44846">
    <property type="entry name" value="MANNOSYL-D-GLYCERATE TRANSPORT/METABOLISM SYSTEM REPRESSOR MNGR-RELATED"/>
    <property type="match status" value="1"/>
</dbReference>
<dbReference type="PROSITE" id="PS50949">
    <property type="entry name" value="HTH_GNTR"/>
    <property type="match status" value="1"/>
</dbReference>
<dbReference type="InterPro" id="IPR011663">
    <property type="entry name" value="UTRA"/>
</dbReference>
<accession>A0A8J3Z3Q2</accession>
<dbReference type="SMART" id="SM00345">
    <property type="entry name" value="HTH_GNTR"/>
    <property type="match status" value="1"/>
</dbReference>
<dbReference type="Gene3D" id="3.40.1410.10">
    <property type="entry name" value="Chorismate lyase-like"/>
    <property type="match status" value="1"/>
</dbReference>
<dbReference type="Pfam" id="PF00392">
    <property type="entry name" value="GntR"/>
    <property type="match status" value="1"/>
</dbReference>
<evidence type="ECO:0000256" key="1">
    <source>
        <dbReference type="ARBA" id="ARBA00023015"/>
    </source>
</evidence>
<dbReference type="InterPro" id="IPR036390">
    <property type="entry name" value="WH_DNA-bd_sf"/>
</dbReference>
<dbReference type="GO" id="GO:0003700">
    <property type="term" value="F:DNA-binding transcription factor activity"/>
    <property type="evidence" value="ECO:0007669"/>
    <property type="project" value="InterPro"/>
</dbReference>
<dbReference type="InterPro" id="IPR036388">
    <property type="entry name" value="WH-like_DNA-bd_sf"/>
</dbReference>
<dbReference type="SUPFAM" id="SSF64288">
    <property type="entry name" value="Chorismate lyase-like"/>
    <property type="match status" value="1"/>
</dbReference>